<accession>A0A4Y2XA06</accession>
<reference evidence="2 3" key="1">
    <citation type="journal article" date="2019" name="Sci. Rep.">
        <title>Orb-weaving spider Araneus ventricosus genome elucidates the spidroin gene catalogue.</title>
        <authorList>
            <person name="Kono N."/>
            <person name="Nakamura H."/>
            <person name="Ohtoshi R."/>
            <person name="Moran D.A.P."/>
            <person name="Shinohara A."/>
            <person name="Yoshida Y."/>
            <person name="Fujiwara M."/>
            <person name="Mori M."/>
            <person name="Tomita M."/>
            <person name="Arakawa K."/>
        </authorList>
    </citation>
    <scope>NUCLEOTIDE SEQUENCE [LARGE SCALE GENOMIC DNA]</scope>
</reference>
<feature type="region of interest" description="Disordered" evidence="1">
    <location>
        <begin position="45"/>
        <end position="77"/>
    </location>
</feature>
<evidence type="ECO:0000256" key="1">
    <source>
        <dbReference type="SAM" id="MobiDB-lite"/>
    </source>
</evidence>
<dbReference type="AlphaFoldDB" id="A0A4Y2XA06"/>
<gene>
    <name evidence="2" type="ORF">AVEN_47616_1</name>
</gene>
<keyword evidence="3" id="KW-1185">Reference proteome</keyword>
<protein>
    <submittedName>
        <fullName evidence="2">Uncharacterized protein</fullName>
    </submittedName>
</protein>
<proteinExistence type="predicted"/>
<dbReference type="Proteomes" id="UP000499080">
    <property type="component" value="Unassembled WGS sequence"/>
</dbReference>
<evidence type="ECO:0000313" key="3">
    <source>
        <dbReference type="Proteomes" id="UP000499080"/>
    </source>
</evidence>
<feature type="non-terminal residue" evidence="2">
    <location>
        <position position="1"/>
    </location>
</feature>
<dbReference type="EMBL" id="BGPR01074134">
    <property type="protein sequence ID" value="GBO46453.1"/>
    <property type="molecule type" value="Genomic_DNA"/>
</dbReference>
<comment type="caution">
    <text evidence="2">The sequence shown here is derived from an EMBL/GenBank/DDBJ whole genome shotgun (WGS) entry which is preliminary data.</text>
</comment>
<organism evidence="2 3">
    <name type="scientific">Araneus ventricosus</name>
    <name type="common">Orbweaver spider</name>
    <name type="synonym">Epeira ventricosa</name>
    <dbReference type="NCBI Taxonomy" id="182803"/>
    <lineage>
        <taxon>Eukaryota</taxon>
        <taxon>Metazoa</taxon>
        <taxon>Ecdysozoa</taxon>
        <taxon>Arthropoda</taxon>
        <taxon>Chelicerata</taxon>
        <taxon>Arachnida</taxon>
        <taxon>Araneae</taxon>
        <taxon>Araneomorphae</taxon>
        <taxon>Entelegynae</taxon>
        <taxon>Araneoidea</taxon>
        <taxon>Araneidae</taxon>
        <taxon>Araneus</taxon>
    </lineage>
</organism>
<name>A0A4Y2XA06_ARAVE</name>
<evidence type="ECO:0000313" key="2">
    <source>
        <dbReference type="EMBL" id="GBO46453.1"/>
    </source>
</evidence>
<sequence length="77" mass="8586">DKKESFTQVLLGAKPMNSDLDDKLATILATKRIFSKIHELWKYPEPSRGYSVTSPPVGKGVKASSQKRVNQLELGQK</sequence>